<dbReference type="InterPro" id="IPR016152">
    <property type="entry name" value="PTrfase/Anion_transptr"/>
</dbReference>
<reference evidence="3" key="1">
    <citation type="submission" date="2011-04" db="EMBL/GenBank/DDBJ databases">
        <title>The complete genome of Treponema brennaborense DSM 12168.</title>
        <authorList>
            <person name="Lucas S."/>
            <person name="Han J."/>
            <person name="Lapidus A."/>
            <person name="Bruce D."/>
            <person name="Goodwin L."/>
            <person name="Pitluck S."/>
            <person name="Peters L."/>
            <person name="Kyrpides N."/>
            <person name="Mavromatis K."/>
            <person name="Ivanova N."/>
            <person name="Mikhailova N."/>
            <person name="Pagani I."/>
            <person name="Teshima H."/>
            <person name="Detter J.C."/>
            <person name="Tapia R."/>
            <person name="Han C."/>
            <person name="Land M."/>
            <person name="Hauser L."/>
            <person name="Markowitz V."/>
            <person name="Cheng J.-F."/>
            <person name="Hugenholtz P."/>
            <person name="Woyke T."/>
            <person name="Wu D."/>
            <person name="Gronow S."/>
            <person name="Wellnitz S."/>
            <person name="Brambilla E."/>
            <person name="Klenk H.-P."/>
            <person name="Eisen J.A."/>
        </authorList>
    </citation>
    <scope>NUCLEOTIDE SEQUENCE [LARGE SCALE GENOMIC DNA]</scope>
    <source>
        <strain evidence="3">DSM 12168 / CIP 105900 / DD5/3</strain>
    </source>
</reference>
<dbReference type="OrthoDB" id="95460at2"/>
<dbReference type="KEGG" id="tbe:Trebr_2259"/>
<keyword evidence="3" id="KW-1185">Reference proteome</keyword>
<feature type="domain" description="PTS EIIA type-2" evidence="1">
    <location>
        <begin position="10"/>
        <end position="154"/>
    </location>
</feature>
<name>F4LLM4_TREBD</name>
<dbReference type="Pfam" id="PF00359">
    <property type="entry name" value="PTS_EIIA_2"/>
    <property type="match status" value="1"/>
</dbReference>
<protein>
    <submittedName>
        <fullName evidence="2">PTS IIA-like nitrogen-regulatory protein PtsN</fullName>
    </submittedName>
</protein>
<dbReference type="STRING" id="906968.Trebr_2259"/>
<evidence type="ECO:0000313" key="2">
    <source>
        <dbReference type="EMBL" id="AEE17668.1"/>
    </source>
</evidence>
<dbReference type="RefSeq" id="WP_013759369.1">
    <property type="nucleotide sequence ID" value="NC_015500.1"/>
</dbReference>
<proteinExistence type="predicted"/>
<dbReference type="PANTHER" id="PTHR47738">
    <property type="entry name" value="PTS SYSTEM FRUCTOSE-LIKE EIIA COMPONENT-RELATED"/>
    <property type="match status" value="1"/>
</dbReference>
<dbReference type="AlphaFoldDB" id="F4LLM4"/>
<dbReference type="PROSITE" id="PS51094">
    <property type="entry name" value="PTS_EIIA_TYPE_2"/>
    <property type="match status" value="1"/>
</dbReference>
<dbReference type="EMBL" id="CP002696">
    <property type="protein sequence ID" value="AEE17668.1"/>
    <property type="molecule type" value="Genomic_DNA"/>
</dbReference>
<dbReference type="HOGENOM" id="CLU_072531_5_0_12"/>
<dbReference type="Proteomes" id="UP000006546">
    <property type="component" value="Chromosome"/>
</dbReference>
<dbReference type="PANTHER" id="PTHR47738:SF1">
    <property type="entry name" value="NITROGEN REGULATORY PROTEIN"/>
    <property type="match status" value="1"/>
</dbReference>
<evidence type="ECO:0000259" key="1">
    <source>
        <dbReference type="PROSITE" id="PS51094"/>
    </source>
</evidence>
<gene>
    <name evidence="2" type="ordered locus">Trebr_2259</name>
</gene>
<dbReference type="GO" id="GO:0030295">
    <property type="term" value="F:protein kinase activator activity"/>
    <property type="evidence" value="ECO:0007669"/>
    <property type="project" value="TreeGrafter"/>
</dbReference>
<organism evidence="2 3">
    <name type="scientific">Treponema brennaborense (strain DSM 12168 / CIP 105900 / DD5/3)</name>
    <dbReference type="NCBI Taxonomy" id="906968"/>
    <lineage>
        <taxon>Bacteria</taxon>
        <taxon>Pseudomonadati</taxon>
        <taxon>Spirochaetota</taxon>
        <taxon>Spirochaetia</taxon>
        <taxon>Spirochaetales</taxon>
        <taxon>Treponemataceae</taxon>
        <taxon>Treponema</taxon>
    </lineage>
</organism>
<dbReference type="InterPro" id="IPR002178">
    <property type="entry name" value="PTS_EIIA_type-2_dom"/>
</dbReference>
<accession>F4LLM4</accession>
<dbReference type="eggNOG" id="COG1762">
    <property type="taxonomic scope" value="Bacteria"/>
</dbReference>
<dbReference type="Gene3D" id="3.40.930.10">
    <property type="entry name" value="Mannitol-specific EII, Chain A"/>
    <property type="match status" value="1"/>
</dbReference>
<evidence type="ECO:0000313" key="3">
    <source>
        <dbReference type="Proteomes" id="UP000006546"/>
    </source>
</evidence>
<sequence length="158" mass="17209">MSETTINVCDLIEKGGVFYGVPGAAAADVYAFVCAHADFPAEISADVFCRELISRDALMSTAVGNGIALPHPTHPLLKDASLQRIFLCFPERPLDMNAPDGRPVSSLFILLTGGSRCHLDILSQLANLFQKTSVRHLLERQADKNTLLAEMRKIVSEL</sequence>
<dbReference type="InterPro" id="IPR051541">
    <property type="entry name" value="PTS_SugarTrans_NitroReg"/>
</dbReference>
<dbReference type="SUPFAM" id="SSF55804">
    <property type="entry name" value="Phoshotransferase/anion transport protein"/>
    <property type="match status" value="1"/>
</dbReference>